<keyword evidence="8" id="KW-1185">Reference proteome</keyword>
<reference evidence="8" key="1">
    <citation type="submission" date="2016-01" db="EMBL/GenBank/DDBJ databases">
        <authorList>
            <person name="Mitreva M."/>
            <person name="Pepin K.H."/>
            <person name="Mihindukulasuriya K.A."/>
            <person name="Fulton R."/>
            <person name="Fronick C."/>
            <person name="O'Laughlin M."/>
            <person name="Miner T."/>
            <person name="Herter B."/>
            <person name="Rosa B.A."/>
            <person name="Cordes M."/>
            <person name="Tomlinson C."/>
            <person name="Wollam A."/>
            <person name="Palsikar V.B."/>
            <person name="Mardis E.R."/>
            <person name="Wilson R.K."/>
        </authorList>
    </citation>
    <scope>NUCLEOTIDE SEQUENCE [LARGE SCALE GENOMIC DNA]</scope>
    <source>
        <strain evidence="8">DNF00729</strain>
    </source>
</reference>
<evidence type="ECO:0000256" key="3">
    <source>
        <dbReference type="ARBA" id="ARBA00023004"/>
    </source>
</evidence>
<sequence length="1428" mass="158561">MVKTNSINKKEGCKMLLHMGLDVGSTTVKLVALDDEEKIVFSTYRRHFSDMKKTVSDIMETVHDKFSGDDTTMNVTGSGGIAVAELLNIPFVQEVVAGTEAITHYIPESDIAIELGGEDSKITYLRGSLEQRMNSICAGGTGAFIDQMASLLKTDASGLNELAKHHKKIYPIASRCGVFAKTDVQALMNQGATHEDIAVSVFQSVVNQTISNLACGRPIRGNVAFLGGPLTFLDQLKARFIETLNLSEGEIFAPENGQIFVALGAALKSVESDPVAVDDLYARLGETREVHVDEDALLEPLFKDEEELLAFRKRHDGHDLPRRAIENYRGPVYVGIDAGSTTTKMVALSKDKEVLYEAYGPNSGSPLDKVKEYLLELYDLLNGDAYIASSGVTGYGEDFIKAALKVDYGEVETIAHFRAAQYFEPDVDFILDIGGQDMKAMKVSGDVIESILLNEACSSGCGSFLQTFAKGVEYSVEDFAHVALDAKAPVDLGSRCTVFMNSKVKQAQKEGATVADISAGLAYSVIRNAIQKVIKVRDPKKLGEHIVVQGGTFYSDAVLRAFEKITGREVVRPKMSGTMGAIGMALIAMEKGEGESTLLDQSAIDAFTYTTKHTRCGQCANNCALAVHRFGDGSRYITGNRCERGAGIVRGEEDRLPNLYAYKLKRVFDYDPLPETAPRGTIGIPRVLNMYENYPFWHTFFTAIGYRVELSDMSSRELYEEGLESITSETACYPAKITHGHIENLVKKGIKKIFYPAIFYEEKKLKGADNTLNCPVVAGYSEVIRNNVESLEREKIDYINPFLSFDNREKLAERLAEVFADVPKKDIQRAVTSAYDEQARYRDDVRAEGKRAMAFLEETDTVGIVLAGRPYHIDPEINHGMAEMITGLGLPVLSEDSIVGEENLDGKLRVLDQWNYHSRLYRAAKIVGESDHLEMVQLNSFGCGLDAVTTDQVNEILESYHKIYTVLKIDEVNNLGAAKIRLRSLIQAVENRTVDKEREALYDDPVVFTEDMRKTHTILIPQMAPIHFAILEPMLRGEGFNVEVLPNLSTHVVDEGLQYVNNDACYPSIFVVGQFMEAVKSGRYDTDNLTLLMSQTGGACRASNYVGFIRKALKDAGYGHIPVLAASIQGIERHPGFHFTKRQLVSIGKKGVQDLLYGDLIMRLSNATRPYEVEKGAEKAITDRWIQKLTAKDFNYSRREFRKNVRDMVADYSAVEVDGKVRPKVGIVGEILAKFLPEANNHVQRQLEAEGAEVVVPDLTDFMIYSFKNARIKEKRYGTSKMGGFLADRMIDYVESYRRIIREELKKSRFDGPEKVETLMKYAEEFVDLGNQYGEGWLLTAEMVELIRAGAGNIVCVQPFGCLPNHITGKGVIKAVREAYPTANIIPIDYDASASAVNQTNRIKLMMNQANKNKNKNEEIAEAHRSAR</sequence>
<dbReference type="Proteomes" id="UP000070442">
    <property type="component" value="Unassembled WGS sequence"/>
</dbReference>
<evidence type="ECO:0000256" key="2">
    <source>
        <dbReference type="ARBA" id="ARBA00022723"/>
    </source>
</evidence>
<dbReference type="CDD" id="cd24035">
    <property type="entry name" value="ASKHA_NBD_O66634-like_rpt2"/>
    <property type="match status" value="1"/>
</dbReference>
<evidence type="ECO:0000313" key="8">
    <source>
        <dbReference type="Proteomes" id="UP000070442"/>
    </source>
</evidence>
<name>A0A134AB08_9FIRM</name>
<feature type="domain" description="ATPase BadF/BadG/BcrA/BcrD type" evidence="5">
    <location>
        <begin position="334"/>
        <end position="588"/>
    </location>
</feature>
<dbReference type="PANTHER" id="PTHR32329:SF4">
    <property type="entry name" value="ACTIVATOR OF 2-HYDROXYACYL-COA DEHYDRATASE"/>
    <property type="match status" value="1"/>
</dbReference>
<gene>
    <name evidence="7" type="ORF">HMPREF1863_01818</name>
</gene>
<dbReference type="GO" id="GO:0046872">
    <property type="term" value="F:metal ion binding"/>
    <property type="evidence" value="ECO:0007669"/>
    <property type="project" value="UniProtKB-KW"/>
</dbReference>
<organism evidence="7 8">
    <name type="scientific">Aedoeadaptatus coxii</name>
    <dbReference type="NCBI Taxonomy" id="755172"/>
    <lineage>
        <taxon>Bacteria</taxon>
        <taxon>Bacillati</taxon>
        <taxon>Bacillota</taxon>
        <taxon>Tissierellia</taxon>
        <taxon>Tissierellales</taxon>
        <taxon>Peptoniphilaceae</taxon>
        <taxon>Aedoeadaptatus</taxon>
    </lineage>
</organism>
<dbReference type="InterPro" id="IPR018709">
    <property type="entry name" value="CoA_activase_DUF2229"/>
</dbReference>
<dbReference type="PATRIC" id="fig|755172.3.peg.1774"/>
<comment type="caution">
    <text evidence="7">The sequence shown here is derived from an EMBL/GenBank/DDBJ whole genome shotgun (WGS) entry which is preliminary data.</text>
</comment>
<accession>A0A134AB08</accession>
<comment type="cofactor">
    <cofactor evidence="1">
        <name>[4Fe-4S] cluster</name>
        <dbReference type="ChEBI" id="CHEBI:49883"/>
    </cofactor>
</comment>
<keyword evidence="2" id="KW-0479">Metal-binding</keyword>
<dbReference type="Pfam" id="PF01869">
    <property type="entry name" value="BcrAD_BadFG"/>
    <property type="match status" value="2"/>
</dbReference>
<evidence type="ECO:0000256" key="4">
    <source>
        <dbReference type="ARBA" id="ARBA00023014"/>
    </source>
</evidence>
<dbReference type="InterPro" id="IPR002731">
    <property type="entry name" value="ATPase_BadF"/>
</dbReference>
<proteinExistence type="predicted"/>
<keyword evidence="3" id="KW-0408">Iron</keyword>
<evidence type="ECO:0000313" key="7">
    <source>
        <dbReference type="EMBL" id="KXB64899.1"/>
    </source>
</evidence>
<protein>
    <submittedName>
        <fullName evidence="7">Putative CoA-substrate-specific enzyme activase</fullName>
    </submittedName>
</protein>
<evidence type="ECO:0000259" key="5">
    <source>
        <dbReference type="Pfam" id="PF01869"/>
    </source>
</evidence>
<dbReference type="CDD" id="cd24034">
    <property type="entry name" value="ASKHA_NBD_O66634-like_rpt1"/>
    <property type="match status" value="1"/>
</dbReference>
<dbReference type="NCBIfam" id="TIGR00241">
    <property type="entry name" value="CoA_E_activ"/>
    <property type="match status" value="1"/>
</dbReference>
<dbReference type="STRING" id="755172.HMPREF1863_01818"/>
<dbReference type="PANTHER" id="PTHR32329">
    <property type="entry name" value="BIFUNCTIONAL PROTEIN [INCLUDES 2-HYDROXYACYL-COA DEHYDRATASE (N-TER) AND ITS ACTIVATOR DOMAIN (C_TERM)-RELATED"/>
    <property type="match status" value="1"/>
</dbReference>
<dbReference type="Pfam" id="PF09989">
    <property type="entry name" value="DUF2229"/>
    <property type="match status" value="1"/>
</dbReference>
<feature type="domain" description="ATPase BadF/BadG/BcrA/BcrD type" evidence="5">
    <location>
        <begin position="20"/>
        <end position="267"/>
    </location>
</feature>
<dbReference type="InterPro" id="IPR043129">
    <property type="entry name" value="ATPase_NBD"/>
</dbReference>
<dbReference type="SUPFAM" id="SSF53067">
    <property type="entry name" value="Actin-like ATPase domain"/>
    <property type="match status" value="2"/>
</dbReference>
<evidence type="ECO:0000256" key="1">
    <source>
        <dbReference type="ARBA" id="ARBA00001966"/>
    </source>
</evidence>
<evidence type="ECO:0000259" key="6">
    <source>
        <dbReference type="Pfam" id="PF09989"/>
    </source>
</evidence>
<keyword evidence="4" id="KW-0411">Iron-sulfur</keyword>
<dbReference type="GO" id="GO:0051536">
    <property type="term" value="F:iron-sulfur cluster binding"/>
    <property type="evidence" value="ECO:0007669"/>
    <property type="project" value="UniProtKB-KW"/>
</dbReference>
<feature type="domain" description="DUF2229" evidence="6">
    <location>
        <begin position="681"/>
        <end position="898"/>
    </location>
</feature>
<dbReference type="Gene3D" id="3.30.420.40">
    <property type="match status" value="4"/>
</dbReference>
<dbReference type="InterPro" id="IPR051805">
    <property type="entry name" value="Dehydratase_Activator_Redct"/>
</dbReference>
<dbReference type="InterPro" id="IPR008275">
    <property type="entry name" value="CoA_E_activase_dom"/>
</dbReference>
<dbReference type="EMBL" id="LSDG01000046">
    <property type="protein sequence ID" value="KXB64899.1"/>
    <property type="molecule type" value="Genomic_DNA"/>
</dbReference>